<proteinExistence type="predicted"/>
<feature type="compositionally biased region" description="Polar residues" evidence="1">
    <location>
        <begin position="32"/>
        <end position="51"/>
    </location>
</feature>
<evidence type="ECO:0000259" key="3">
    <source>
        <dbReference type="SMART" id="SM00909"/>
    </source>
</evidence>
<keyword evidence="5" id="KW-1185">Reference proteome</keyword>
<dbReference type="InterPro" id="IPR019606">
    <property type="entry name" value="GerMN"/>
</dbReference>
<evidence type="ECO:0000256" key="2">
    <source>
        <dbReference type="SAM" id="SignalP"/>
    </source>
</evidence>
<gene>
    <name evidence="4" type="ORF">ACFPYJ_23815</name>
</gene>
<feature type="chain" id="PRO_5045496503" evidence="2">
    <location>
        <begin position="30"/>
        <end position="191"/>
    </location>
</feature>
<evidence type="ECO:0000313" key="4">
    <source>
        <dbReference type="EMBL" id="MFC5652085.1"/>
    </source>
</evidence>
<protein>
    <submittedName>
        <fullName evidence="4">GerMN domain-containing protein</fullName>
    </submittedName>
</protein>
<dbReference type="Pfam" id="PF10646">
    <property type="entry name" value="Germane"/>
    <property type="match status" value="1"/>
</dbReference>
<dbReference type="RefSeq" id="WP_379190722.1">
    <property type="nucleotide sequence ID" value="NZ_JBHSOW010000092.1"/>
</dbReference>
<keyword evidence="2" id="KW-0732">Signal</keyword>
<organism evidence="4 5">
    <name type="scientific">Paenibacillus solisilvae</name>
    <dbReference type="NCBI Taxonomy" id="2486751"/>
    <lineage>
        <taxon>Bacteria</taxon>
        <taxon>Bacillati</taxon>
        <taxon>Bacillota</taxon>
        <taxon>Bacilli</taxon>
        <taxon>Bacillales</taxon>
        <taxon>Paenibacillaceae</taxon>
        <taxon>Paenibacillus</taxon>
    </lineage>
</organism>
<dbReference type="SMART" id="SM00909">
    <property type="entry name" value="Germane"/>
    <property type="match status" value="1"/>
</dbReference>
<dbReference type="PROSITE" id="PS51257">
    <property type="entry name" value="PROKAR_LIPOPROTEIN"/>
    <property type="match status" value="1"/>
</dbReference>
<reference evidence="5" key="1">
    <citation type="journal article" date="2019" name="Int. J. Syst. Evol. Microbiol.">
        <title>The Global Catalogue of Microorganisms (GCM) 10K type strain sequencing project: providing services to taxonomists for standard genome sequencing and annotation.</title>
        <authorList>
            <consortium name="The Broad Institute Genomics Platform"/>
            <consortium name="The Broad Institute Genome Sequencing Center for Infectious Disease"/>
            <person name="Wu L."/>
            <person name="Ma J."/>
        </authorList>
    </citation>
    <scope>NUCLEOTIDE SEQUENCE [LARGE SCALE GENOMIC DNA]</scope>
    <source>
        <strain evidence="5">CGMCC 1.3240</strain>
    </source>
</reference>
<accession>A0ABW0W2I9</accession>
<dbReference type="Proteomes" id="UP001596047">
    <property type="component" value="Unassembled WGS sequence"/>
</dbReference>
<name>A0ABW0W2I9_9BACL</name>
<feature type="region of interest" description="Disordered" evidence="1">
    <location>
        <begin position="30"/>
        <end position="58"/>
    </location>
</feature>
<evidence type="ECO:0000256" key="1">
    <source>
        <dbReference type="SAM" id="MobiDB-lite"/>
    </source>
</evidence>
<feature type="signal peptide" evidence="2">
    <location>
        <begin position="1"/>
        <end position="29"/>
    </location>
</feature>
<comment type="caution">
    <text evidence="4">The sequence shown here is derived from an EMBL/GenBank/DDBJ whole genome shotgun (WGS) entry which is preliminary data.</text>
</comment>
<feature type="domain" description="GerMN" evidence="3">
    <location>
        <begin position="92"/>
        <end position="176"/>
    </location>
</feature>
<sequence>MKRQMPLRSILMLSAIAVVLLLSACGAKTEDPTQGSNAAQEPSVNQGQDTPQPVEPAKDKATVNVYVAADDDLSSLKEQQSEIEFASSDEKIEQTFKALQKDGAGGEMSLWKNVELLHVKVEGKAVTIDVHLPDEARLGAPGEELAMESIQKTMFQFDDVDSLDILVDGEQVESLMGHDELEHPFKKPAAE</sequence>
<dbReference type="EMBL" id="JBHSOW010000092">
    <property type="protein sequence ID" value="MFC5652085.1"/>
    <property type="molecule type" value="Genomic_DNA"/>
</dbReference>
<evidence type="ECO:0000313" key="5">
    <source>
        <dbReference type="Proteomes" id="UP001596047"/>
    </source>
</evidence>